<reference evidence="8 9" key="1">
    <citation type="submission" date="2018-12" db="EMBL/GenBank/DDBJ databases">
        <authorList>
            <consortium name="Pathogen Informatics"/>
        </authorList>
    </citation>
    <scope>NUCLEOTIDE SEQUENCE [LARGE SCALE GENOMIC DNA]</scope>
    <source>
        <strain evidence="8 9">NCTC9997</strain>
    </source>
</reference>
<evidence type="ECO:0000256" key="2">
    <source>
        <dbReference type="ARBA" id="ARBA00022908"/>
    </source>
</evidence>
<dbReference type="InterPro" id="IPR053876">
    <property type="entry name" value="Phage_int_M"/>
</dbReference>
<protein>
    <submittedName>
        <fullName evidence="8">Phage integrase family protein</fullName>
    </submittedName>
</protein>
<dbReference type="Pfam" id="PF22022">
    <property type="entry name" value="Phage_int_M"/>
    <property type="match status" value="1"/>
</dbReference>
<sequence length="355" mass="39982">MGRRRNHERRDLPPNLYVRNEGYYSYRDPRNGKEYGLGRNRRLAVSEAIQANIELLGDTGHIPLSARISQVDSVTFHSWLERYEKILQARGLKPKTLIDYASKLRSIKERMQDNPIAEITTKQIAMILNDYAAEGKNAMAKLIRSTLSDIFREAIAEGHITVNPVTATRTAKLEVKRTRLMLDEYRAIYQAAEALSPWVNLAMDLAVLTGQRISDLCAMSWEDVREGYLYVEQKKTGAKLAIPVALRLDELDMSLEGILAKCRNLSGGKNIISSTAGKALSPATVSGNFRKARELSGLSFSGEPPSFHELRSLSARLYDKQAGEDFAQHLLGHKSGVMTAKYRDDRGREWDKIEI</sequence>
<dbReference type="PANTHER" id="PTHR30349:SF64">
    <property type="entry name" value="PROPHAGE INTEGRASE INTD-RELATED"/>
    <property type="match status" value="1"/>
</dbReference>
<dbReference type="EMBL" id="LR134253">
    <property type="protein sequence ID" value="VED49454.1"/>
    <property type="molecule type" value="Genomic_DNA"/>
</dbReference>
<proteinExistence type="inferred from homology"/>
<dbReference type="InterPro" id="IPR013762">
    <property type="entry name" value="Integrase-like_cat_sf"/>
</dbReference>
<dbReference type="InterPro" id="IPR015094">
    <property type="entry name" value="Integrase_lambda-typ_DNA-bd_N"/>
</dbReference>
<dbReference type="GO" id="GO:0006310">
    <property type="term" value="P:DNA recombination"/>
    <property type="evidence" value="ECO:0007669"/>
    <property type="project" value="UniProtKB-KW"/>
</dbReference>
<evidence type="ECO:0000256" key="3">
    <source>
        <dbReference type="ARBA" id="ARBA00023125"/>
    </source>
</evidence>
<dbReference type="InterPro" id="IPR002104">
    <property type="entry name" value="Integrase_catalytic"/>
</dbReference>
<dbReference type="AlphaFoldDB" id="A0A7Z8ZAZ9"/>
<dbReference type="PROSITE" id="PS51900">
    <property type="entry name" value="CB"/>
    <property type="match status" value="1"/>
</dbReference>
<dbReference type="GO" id="GO:0003677">
    <property type="term" value="F:DNA binding"/>
    <property type="evidence" value="ECO:0007669"/>
    <property type="project" value="UniProtKB-UniRule"/>
</dbReference>
<organism evidence="8 9">
    <name type="scientific">Raoultella terrigena</name>
    <name type="common">Klebsiella terrigena</name>
    <dbReference type="NCBI Taxonomy" id="577"/>
    <lineage>
        <taxon>Bacteria</taxon>
        <taxon>Pseudomonadati</taxon>
        <taxon>Pseudomonadota</taxon>
        <taxon>Gammaproteobacteria</taxon>
        <taxon>Enterobacterales</taxon>
        <taxon>Enterobacteriaceae</taxon>
        <taxon>Klebsiella/Raoultella group</taxon>
        <taxon>Raoultella</taxon>
    </lineage>
</organism>
<dbReference type="Pfam" id="PF00589">
    <property type="entry name" value="Phage_integrase"/>
    <property type="match status" value="1"/>
</dbReference>
<dbReference type="InterPro" id="IPR016177">
    <property type="entry name" value="DNA-bd_dom_sf"/>
</dbReference>
<keyword evidence="4" id="KW-0233">DNA recombination</keyword>
<dbReference type="InterPro" id="IPR011010">
    <property type="entry name" value="DNA_brk_join_enz"/>
</dbReference>
<dbReference type="SUPFAM" id="SSF54171">
    <property type="entry name" value="DNA-binding domain"/>
    <property type="match status" value="1"/>
</dbReference>
<comment type="similarity">
    <text evidence="1">Belongs to the 'phage' integrase family.</text>
</comment>
<dbReference type="InterPro" id="IPR044068">
    <property type="entry name" value="CB"/>
</dbReference>
<accession>A0A7Z8ZAZ9</accession>
<keyword evidence="3 5" id="KW-0238">DNA-binding</keyword>
<dbReference type="Gene3D" id="1.10.443.10">
    <property type="entry name" value="Intergrase catalytic core"/>
    <property type="match status" value="1"/>
</dbReference>
<gene>
    <name evidence="8" type="ORF">NCTC9997_02759</name>
</gene>
<keyword evidence="2" id="KW-0229">DNA integration</keyword>
<evidence type="ECO:0000313" key="8">
    <source>
        <dbReference type="EMBL" id="VED49454.1"/>
    </source>
</evidence>
<dbReference type="Gene3D" id="1.10.150.130">
    <property type="match status" value="1"/>
</dbReference>
<dbReference type="PROSITE" id="PS51898">
    <property type="entry name" value="TYR_RECOMBINASE"/>
    <property type="match status" value="1"/>
</dbReference>
<evidence type="ECO:0000259" key="6">
    <source>
        <dbReference type="PROSITE" id="PS51898"/>
    </source>
</evidence>
<evidence type="ECO:0000259" key="7">
    <source>
        <dbReference type="PROSITE" id="PS51900"/>
    </source>
</evidence>
<dbReference type="GO" id="GO:0008907">
    <property type="term" value="F:integrase activity"/>
    <property type="evidence" value="ECO:0007669"/>
    <property type="project" value="InterPro"/>
</dbReference>
<name>A0A7Z8ZAZ9_RAOTE</name>
<evidence type="ECO:0000256" key="5">
    <source>
        <dbReference type="PROSITE-ProRule" id="PRU01248"/>
    </source>
</evidence>
<dbReference type="InterPro" id="IPR050090">
    <property type="entry name" value="Tyrosine_recombinase_XerCD"/>
</dbReference>
<dbReference type="CDD" id="cd00800">
    <property type="entry name" value="INT_Lambda_C"/>
    <property type="match status" value="1"/>
</dbReference>
<dbReference type="SUPFAM" id="SSF56349">
    <property type="entry name" value="DNA breaking-rejoining enzymes"/>
    <property type="match status" value="1"/>
</dbReference>
<dbReference type="InterPro" id="IPR010998">
    <property type="entry name" value="Integrase_recombinase_N"/>
</dbReference>
<dbReference type="Gene3D" id="3.30.160.60">
    <property type="entry name" value="Classic Zinc Finger"/>
    <property type="match status" value="1"/>
</dbReference>
<evidence type="ECO:0000256" key="4">
    <source>
        <dbReference type="ARBA" id="ARBA00023172"/>
    </source>
</evidence>
<feature type="domain" description="Core-binding (CB)" evidence="7">
    <location>
        <begin position="74"/>
        <end position="155"/>
    </location>
</feature>
<dbReference type="RefSeq" id="WP_135184433.1">
    <property type="nucleotide sequence ID" value="NZ_JAUBKX010000043.1"/>
</dbReference>
<dbReference type="PANTHER" id="PTHR30349">
    <property type="entry name" value="PHAGE INTEGRASE-RELATED"/>
    <property type="match status" value="1"/>
</dbReference>
<dbReference type="Pfam" id="PF09003">
    <property type="entry name" value="Arm-DNA-bind_1"/>
    <property type="match status" value="1"/>
</dbReference>
<keyword evidence="9" id="KW-1185">Reference proteome</keyword>
<evidence type="ECO:0000256" key="1">
    <source>
        <dbReference type="ARBA" id="ARBA00008857"/>
    </source>
</evidence>
<evidence type="ECO:0000313" key="9">
    <source>
        <dbReference type="Proteomes" id="UP000267630"/>
    </source>
</evidence>
<feature type="domain" description="Tyr recombinase" evidence="6">
    <location>
        <begin position="175"/>
        <end position="355"/>
    </location>
</feature>
<dbReference type="Proteomes" id="UP000267630">
    <property type="component" value="Chromosome 3"/>
</dbReference>